<keyword evidence="2" id="KW-1185">Reference proteome</keyword>
<dbReference type="PATRIC" id="fig|1008153.3.peg.162"/>
<protein>
    <submittedName>
        <fullName evidence="1">Uncharacterized protein</fullName>
    </submittedName>
</protein>
<dbReference type="AlphaFoldDB" id="A0A151AIL9"/>
<reference evidence="1 2" key="1">
    <citation type="submission" date="2016-02" db="EMBL/GenBank/DDBJ databases">
        <title>Genome sequence of Halalkalicoccus paucihalophilus DSM 24557.</title>
        <authorList>
            <person name="Poehlein A."/>
            <person name="Daniel R."/>
        </authorList>
    </citation>
    <scope>NUCLEOTIDE SEQUENCE [LARGE SCALE GENOMIC DNA]</scope>
    <source>
        <strain evidence="1 2">DSM 24557</strain>
    </source>
</reference>
<name>A0A151AIL9_9EURY</name>
<gene>
    <name evidence="1" type="ORF">HAPAU_01590</name>
</gene>
<dbReference type="Proteomes" id="UP000075321">
    <property type="component" value="Unassembled WGS sequence"/>
</dbReference>
<proteinExistence type="predicted"/>
<dbReference type="InterPro" id="IPR045396">
    <property type="entry name" value="DUF6517"/>
</dbReference>
<dbReference type="OrthoDB" id="300230at2157"/>
<accession>A0A151AIL9</accession>
<sequence>MAGDPFPTVASECLDEWTLDERTSETVFSLSGLDVEGHTALYERTDIRRAVREATDGALDQPWRFFFATRLTFDPPLAGVGPLAVFPMVLSNARREFVDDLERQGFEAVERGRTQRVRADSGDRIRLTKYAAGFETREVDAGIEAWFGVWIHGGEFRIAGGAYPTSGLPVDLDPPAYREELLDLIRSVE</sequence>
<evidence type="ECO:0000313" key="1">
    <source>
        <dbReference type="EMBL" id="KYH27491.1"/>
    </source>
</evidence>
<evidence type="ECO:0000313" key="2">
    <source>
        <dbReference type="Proteomes" id="UP000075321"/>
    </source>
</evidence>
<organism evidence="1 2">
    <name type="scientific">Halalkalicoccus paucihalophilus</name>
    <dbReference type="NCBI Taxonomy" id="1008153"/>
    <lineage>
        <taxon>Archaea</taxon>
        <taxon>Methanobacteriati</taxon>
        <taxon>Methanobacteriota</taxon>
        <taxon>Stenosarchaea group</taxon>
        <taxon>Halobacteria</taxon>
        <taxon>Halobacteriales</taxon>
        <taxon>Halococcaceae</taxon>
        <taxon>Halalkalicoccus</taxon>
    </lineage>
</organism>
<dbReference type="Pfam" id="PF20127">
    <property type="entry name" value="DUF6517"/>
    <property type="match status" value="1"/>
</dbReference>
<comment type="caution">
    <text evidence="1">The sequence shown here is derived from an EMBL/GenBank/DDBJ whole genome shotgun (WGS) entry which is preliminary data.</text>
</comment>
<dbReference type="RefSeq" id="WP_066378312.1">
    <property type="nucleotide sequence ID" value="NZ_LTAZ01000001.1"/>
</dbReference>
<dbReference type="EMBL" id="LTAZ01000001">
    <property type="protein sequence ID" value="KYH27491.1"/>
    <property type="molecule type" value="Genomic_DNA"/>
</dbReference>